<dbReference type="OrthoDB" id="20190at10239"/>
<dbReference type="EMBL" id="KP085586">
    <property type="protein sequence ID" value="AIZ95073.1"/>
    <property type="molecule type" value="Genomic_DNA"/>
</dbReference>
<protein>
    <submittedName>
        <fullName evidence="1">Uncharacterized protein</fullName>
    </submittedName>
</protein>
<dbReference type="GeneID" id="22807774"/>
<evidence type="ECO:0000313" key="2">
    <source>
        <dbReference type="Proteomes" id="UP000030926"/>
    </source>
</evidence>
<dbReference type="Proteomes" id="UP000030926">
    <property type="component" value="Segment"/>
</dbReference>
<sequence length="76" mass="8803">MFGLSEAEWNVVKRAAKELNKFVSGMKKEDRKNDKIMIDVISAHHKKVELLIDRYKFVWTAGYIAGRVGNKEGDYE</sequence>
<dbReference type="KEGG" id="vg:22807774"/>
<gene>
    <name evidence="1" type="ORF">pSf2_048</name>
</gene>
<reference evidence="2" key="1">
    <citation type="submission" date="2014-10" db="EMBL/GenBank/DDBJ databases">
        <title>Characterization and complete genome sequence of the Shigella flexneri bacteriophage pSf-2.</title>
        <authorList>
            <person name="Jun J.W."/>
            <person name="Park S.C."/>
        </authorList>
    </citation>
    <scope>NUCLEOTIDE SEQUENCE [LARGE SCALE GENOMIC DNA]</scope>
</reference>
<keyword evidence="2" id="KW-1185">Reference proteome</keyword>
<name>A0A0A7NRV0_9CAUD</name>
<organism evidence="1 2">
    <name type="scientific">Shigella phage pSf-2</name>
    <dbReference type="NCBI Taxonomy" id="1572702"/>
    <lineage>
        <taxon>Viruses</taxon>
        <taxon>Duplodnaviria</taxon>
        <taxon>Heunggongvirae</taxon>
        <taxon>Uroviricota</taxon>
        <taxon>Caudoviricetes</taxon>
        <taxon>Drexlerviridae</taxon>
        <taxon>Tunavirinae</taxon>
        <taxon>Tunavirus</taxon>
        <taxon>Tunavirus PSf2</taxon>
    </lineage>
</organism>
<evidence type="ECO:0000313" key="1">
    <source>
        <dbReference type="EMBL" id="AIZ95073.1"/>
    </source>
</evidence>
<reference evidence="1 2" key="2">
    <citation type="journal article" date="2016" name="Curr. Microbiol.">
        <title>Isolation and Comparative Genomic Analysis of T1-Like Shigella Bacteriophage pSf-2.</title>
        <authorList>
            <person name="Jun J.W."/>
            <person name="Kim H.J."/>
            <person name="Yun S.K."/>
            <person name="Chai J.Y."/>
            <person name="Lee B.C."/>
            <person name="Park S.C."/>
        </authorList>
    </citation>
    <scope>NUCLEOTIDE SEQUENCE [LARGE SCALE GENOMIC DNA]</scope>
</reference>
<accession>A0A0A7NRV0</accession>
<dbReference type="RefSeq" id="YP_009112986.1">
    <property type="nucleotide sequence ID" value="NC_026010.1"/>
</dbReference>
<proteinExistence type="predicted"/>